<evidence type="ECO:0000256" key="2">
    <source>
        <dbReference type="ARBA" id="ARBA00022448"/>
    </source>
</evidence>
<dbReference type="EMBL" id="HF548278">
    <property type="protein sequence ID" value="CCO20987.1"/>
    <property type="molecule type" value="Genomic_DNA"/>
</dbReference>
<evidence type="ECO:0000259" key="6">
    <source>
        <dbReference type="Pfam" id="PF07715"/>
    </source>
</evidence>
<reference evidence="7" key="2">
    <citation type="journal article" date="2013" name="Biotechnol. Biofuels">
        <title>Mining for hemicellulases in the fungus-growing termite Pseudacanthotermes militaris using functional metagenomics.</title>
        <authorList>
            <person name="Bastien G."/>
            <person name="Arnal G."/>
            <person name="Bozonnet S."/>
            <person name="Laguerre S."/>
            <person name="Ferreira F."/>
            <person name="Faure R."/>
            <person name="Henrissat B."/>
            <person name="Lefevre F."/>
            <person name="Robe P."/>
            <person name="Bouchez O."/>
            <person name="Noirot C."/>
            <person name="Dumon C."/>
            <person name="O'Donohue M."/>
        </authorList>
    </citation>
    <scope>NUCLEOTIDE SEQUENCE</scope>
</reference>
<dbReference type="Gene3D" id="2.40.170.20">
    <property type="entry name" value="TonB-dependent receptor, beta-barrel domain"/>
    <property type="match status" value="1"/>
</dbReference>
<organism evidence="7">
    <name type="scientific">termite gut metagenome</name>
    <dbReference type="NCBI Taxonomy" id="433724"/>
    <lineage>
        <taxon>unclassified sequences</taxon>
        <taxon>metagenomes</taxon>
        <taxon>organismal metagenomes</taxon>
    </lineage>
</organism>
<keyword evidence="4" id="KW-0472">Membrane</keyword>
<evidence type="ECO:0000256" key="1">
    <source>
        <dbReference type="ARBA" id="ARBA00004571"/>
    </source>
</evidence>
<keyword evidence="2" id="KW-0813">Transport</keyword>
<dbReference type="InterPro" id="IPR039426">
    <property type="entry name" value="TonB-dep_rcpt-like"/>
</dbReference>
<accession>S0DDH7</accession>
<dbReference type="AlphaFoldDB" id="S0DDH7"/>
<dbReference type="SUPFAM" id="SSF56935">
    <property type="entry name" value="Porins"/>
    <property type="match status" value="1"/>
</dbReference>
<dbReference type="SUPFAM" id="SSF49464">
    <property type="entry name" value="Carboxypeptidase regulatory domain-like"/>
    <property type="match status" value="1"/>
</dbReference>
<dbReference type="InterPro" id="IPR023997">
    <property type="entry name" value="TonB-dep_OMP_SusC/RagA_CS"/>
</dbReference>
<dbReference type="Pfam" id="PF13715">
    <property type="entry name" value="CarbopepD_reg_2"/>
    <property type="match status" value="1"/>
</dbReference>
<feature type="domain" description="TonB-dependent receptor plug" evidence="6">
    <location>
        <begin position="120"/>
        <end position="224"/>
    </location>
</feature>
<dbReference type="PROSITE" id="PS52016">
    <property type="entry name" value="TONB_DEPENDENT_REC_3"/>
    <property type="match status" value="1"/>
</dbReference>
<keyword evidence="5" id="KW-0998">Cell outer membrane</keyword>
<dbReference type="Gene3D" id="2.60.40.1120">
    <property type="entry name" value="Carboxypeptidase-like, regulatory domain"/>
    <property type="match status" value="1"/>
</dbReference>
<evidence type="ECO:0000256" key="4">
    <source>
        <dbReference type="ARBA" id="ARBA00023136"/>
    </source>
</evidence>
<protein>
    <recommendedName>
        <fullName evidence="6">TonB-dependent receptor plug domain-containing protein</fullName>
    </recommendedName>
</protein>
<dbReference type="InterPro" id="IPR008969">
    <property type="entry name" value="CarboxyPept-like_regulatory"/>
</dbReference>
<dbReference type="GO" id="GO:0009279">
    <property type="term" value="C:cell outer membrane"/>
    <property type="evidence" value="ECO:0007669"/>
    <property type="project" value="UniProtKB-SubCell"/>
</dbReference>
<evidence type="ECO:0000313" key="7">
    <source>
        <dbReference type="EMBL" id="CCO20987.1"/>
    </source>
</evidence>
<keyword evidence="3" id="KW-0812">Transmembrane</keyword>
<dbReference type="InterPro" id="IPR023996">
    <property type="entry name" value="TonB-dep_OMP_SusC/RagA"/>
</dbReference>
<reference evidence="7" key="1">
    <citation type="submission" date="2012-10" db="EMBL/GenBank/DDBJ databases">
        <authorList>
            <person name="Sandrine L."/>
        </authorList>
    </citation>
    <scope>NUCLEOTIDE SEQUENCE</scope>
</reference>
<dbReference type="Gene3D" id="2.170.130.10">
    <property type="entry name" value="TonB-dependent receptor, plug domain"/>
    <property type="match status" value="1"/>
</dbReference>
<evidence type="ECO:0000256" key="3">
    <source>
        <dbReference type="ARBA" id="ARBA00022692"/>
    </source>
</evidence>
<dbReference type="InterPro" id="IPR012910">
    <property type="entry name" value="Plug_dom"/>
</dbReference>
<sequence length="1060" mass="119601">MNKLKHIILGILLVAATGALWAQNPQVLKGRIVDGEGNPVVGAVVNVAEESRIAISDKDGYFSLKNVEPSDEICVGSVGFYSVQVPVEFTQGFTVVLEADLDTYMHTTPVAFGRKPLKLVTESTSVVTGEELQKHPITVLQNAFTSTVTGMETYEWSSEPGWTETAMYIRGLRTMNSGARAPLVMVDNMERDLSFLDAFPIENITILKDAAATAIYGMRGANGAILVTTKRGDAGKTKIDLTQEVGFQMLSNKMENQNSYNMALTRNRVKYLDGQDPMYSDEQIEMYRRVSSGEKLTGIDQYRYFNTNWFDELYRETAPMYKTNLQISGGNARARYYVSASYLRQEGMWSDKWTGYNKDYNTGHTLNRWNLRSNIDIDVTKFLNVSLDLGGRIDNITQPTEGVFALTTFGAVEANPMEPVYTPDGRIYASSTANNAGRYLAASGQEKNRRRNLYSTLNATGDLGALVRGLKANATISFDSYETFESTQRNSVNSYNYDYMNMEVTDPSEFKYTQYTTYSALSDPTPNQREFYYNLNIMGGLSYNREFGKHSVEARAFARAYRNQGNGYTSSNRYLSYNGQVTYDYANRYIFSGNISRMASDNFRKDERWGTFWGASVGWVASEENWLKNDNISLLKLRASYGRAGQAITGGGRYAYQNTYGAGTGYGFGYSGSYVDGFAETLAGNANNKWELSDMANIGLDFDFWNRGLYGSIDVFKEWRSQILVSRTSVPSLLGINVAQDSYGKAETKGFEVTLGHHGRIGKDFRYYVEGMVTYNTNRITEMDETEPNVEWQRKTGKRIYDYTSVAGLYEVPFNNTVGGWNRYKFVRWADDPNLVATSQQDAIDHPEKYPYNTASNGKQLLGTAVFRDLNGDRQIDSNDMIPDTYTVIPELIPTINIGFEVFGFDARAVFTAYLNRDVFISPAMAWSGWGNQGTHEVVNVWGYYTDDPSDPRNVNAKYPRPVYGSYNAIDSNRDTGTYQNDIWIVNGNFLSLRNVEIGYSLPKRLISKINMTKLRIYFSGYNLQTWSSLPKGLDPEKPMSYVWWYPKTRTFTFGINIGF</sequence>
<dbReference type="NCBIfam" id="TIGR04057">
    <property type="entry name" value="SusC_RagA_signa"/>
    <property type="match status" value="1"/>
</dbReference>
<dbReference type="InterPro" id="IPR036942">
    <property type="entry name" value="Beta-barrel_TonB_sf"/>
</dbReference>
<dbReference type="NCBIfam" id="TIGR04056">
    <property type="entry name" value="OMP_RagA_SusC"/>
    <property type="match status" value="1"/>
</dbReference>
<evidence type="ECO:0000256" key="5">
    <source>
        <dbReference type="ARBA" id="ARBA00023237"/>
    </source>
</evidence>
<comment type="subcellular location">
    <subcellularLocation>
        <location evidence="1">Cell outer membrane</location>
        <topology evidence="1">Multi-pass membrane protein</topology>
    </subcellularLocation>
</comment>
<gene>
    <name evidence="7" type="ORF">BN138_175</name>
</gene>
<proteinExistence type="predicted"/>
<dbReference type="Pfam" id="PF07715">
    <property type="entry name" value="Plug"/>
    <property type="match status" value="1"/>
</dbReference>
<dbReference type="InterPro" id="IPR037066">
    <property type="entry name" value="Plug_dom_sf"/>
</dbReference>
<name>S0DDH7_9ZZZZ</name>